<evidence type="ECO:0000256" key="6">
    <source>
        <dbReference type="RuleBase" id="RU362125"/>
    </source>
</evidence>
<evidence type="ECO:0000313" key="11">
    <source>
        <dbReference type="Proteomes" id="UP000326759"/>
    </source>
</evidence>
<dbReference type="Gene3D" id="1.10.540.10">
    <property type="entry name" value="Acyl-CoA dehydrogenase/oxidase, N-terminal domain"/>
    <property type="match status" value="1"/>
</dbReference>
<dbReference type="Pfam" id="PF02771">
    <property type="entry name" value="Acyl-CoA_dh_N"/>
    <property type="match status" value="1"/>
</dbReference>
<dbReference type="Proteomes" id="UP000326759">
    <property type="component" value="Unassembled WGS sequence"/>
</dbReference>
<dbReference type="Gene3D" id="2.40.110.10">
    <property type="entry name" value="Butyryl-CoA Dehydrogenase, subunit A, domain 2"/>
    <property type="match status" value="2"/>
</dbReference>
<sequence>MLSIQKHVRFFVKNNVSTYLAACCKSLSAKSFSNNASSHTNTFNYEDVKQLQDSLQKLIDVHINPFVDEWEAAKMYPAHKVLKKLGEAGFLGISYPVEYGGLGLDYRYTIAAIETYGKISCGGIPSSFAAHSEMATPALARFGSEYLKKEFLAPSIAGDVVACIGVSEPQVGSDVAAIKTTAKKSGDDLIINGQKMWITNGIQADWMCLLANTSQGSPYKNKSLICLPMKTPDSAQIFFEDVRIPAKNIIGEEGLGFNYQMLQFQQERLAVSALNIPPLDKCIKETIAYTKERKIFGKPVLHNQYIHYRLAELQTEVEALRALVYKCTEYGGLGLDYRYTIAAMETYGKISCGAIPMSISAHSEMATPALARYGSEYLKKEFLAPTIAGDVVACIGVSEPQAGSDVAAIKTTAKKSGDDLIINGQKMWITNGIQADWMCLLANTSQGSPYKNKSLICFPMKTPDTAQIFFEDVRIPAKNIIGEEGLGFIYQMLQFQQERLVVAALDIAPLDRCIKETIAYTKERKIFDAYVNGEDITLLASMAKLKAARLCREVTDTCLQYWGGMGYTNDVFVSRMYRDLRSSSIAGGADEVMLSIICKLMGILPTTK</sequence>
<dbReference type="InterPro" id="IPR037069">
    <property type="entry name" value="AcylCoA_DH/ox_N_sf"/>
</dbReference>
<organism evidence="10 11">
    <name type="scientific">Armadillidium nasatum</name>
    <dbReference type="NCBI Taxonomy" id="96803"/>
    <lineage>
        <taxon>Eukaryota</taxon>
        <taxon>Metazoa</taxon>
        <taxon>Ecdysozoa</taxon>
        <taxon>Arthropoda</taxon>
        <taxon>Crustacea</taxon>
        <taxon>Multicrustacea</taxon>
        <taxon>Malacostraca</taxon>
        <taxon>Eumalacostraca</taxon>
        <taxon>Peracarida</taxon>
        <taxon>Isopoda</taxon>
        <taxon>Oniscidea</taxon>
        <taxon>Crinocheta</taxon>
        <taxon>Armadillidiidae</taxon>
        <taxon>Armadillidium</taxon>
    </lineage>
</organism>
<dbReference type="GO" id="GO:0050660">
    <property type="term" value="F:flavin adenine dinucleotide binding"/>
    <property type="evidence" value="ECO:0007669"/>
    <property type="project" value="InterPro"/>
</dbReference>
<dbReference type="SUPFAM" id="SSF47203">
    <property type="entry name" value="Acyl-CoA dehydrogenase C-terminal domain-like"/>
    <property type="match status" value="2"/>
</dbReference>
<feature type="domain" description="Acyl-CoA oxidase/dehydrogenase middle" evidence="8">
    <location>
        <begin position="394"/>
        <end position="463"/>
    </location>
</feature>
<dbReference type="OrthoDB" id="10262177at2759"/>
<feature type="domain" description="Acyl-CoA dehydrogenase/oxidase C-terminal" evidence="7">
    <location>
        <begin position="256"/>
        <end position="329"/>
    </location>
</feature>
<dbReference type="InterPro" id="IPR009075">
    <property type="entry name" value="AcylCo_DH/oxidase_C"/>
</dbReference>
<dbReference type="InterPro" id="IPR036250">
    <property type="entry name" value="AcylCo_DH-like_C"/>
</dbReference>
<keyword evidence="4 6" id="KW-0274">FAD</keyword>
<evidence type="ECO:0000256" key="1">
    <source>
        <dbReference type="ARBA" id="ARBA00001974"/>
    </source>
</evidence>
<dbReference type="InterPro" id="IPR046373">
    <property type="entry name" value="Acyl-CoA_Oxase/DH_mid-dom_sf"/>
</dbReference>
<dbReference type="InterPro" id="IPR009100">
    <property type="entry name" value="AcylCoA_DH/oxidase_NM_dom_sf"/>
</dbReference>
<comment type="similarity">
    <text evidence="2 6">Belongs to the acyl-CoA dehydrogenase family.</text>
</comment>
<feature type="domain" description="Acyl-CoA dehydrogenase/oxidase C-terminal" evidence="7">
    <location>
        <begin position="530"/>
        <end position="599"/>
    </location>
</feature>
<evidence type="ECO:0000256" key="3">
    <source>
        <dbReference type="ARBA" id="ARBA00022630"/>
    </source>
</evidence>
<dbReference type="AlphaFoldDB" id="A0A5N5SQA6"/>
<comment type="cofactor">
    <cofactor evidence="1 6">
        <name>FAD</name>
        <dbReference type="ChEBI" id="CHEBI:57692"/>
    </cofactor>
</comment>
<dbReference type="PROSITE" id="PS00072">
    <property type="entry name" value="ACYL_COA_DH_1"/>
    <property type="match status" value="1"/>
</dbReference>
<dbReference type="Gene3D" id="1.20.140.10">
    <property type="entry name" value="Butyryl-CoA Dehydrogenase, subunit A, domain 3"/>
    <property type="match status" value="3"/>
</dbReference>
<evidence type="ECO:0000256" key="2">
    <source>
        <dbReference type="ARBA" id="ARBA00009347"/>
    </source>
</evidence>
<evidence type="ECO:0000259" key="7">
    <source>
        <dbReference type="Pfam" id="PF00441"/>
    </source>
</evidence>
<proteinExistence type="inferred from homology"/>
<dbReference type="Pfam" id="PF00441">
    <property type="entry name" value="Acyl-CoA_dh_1"/>
    <property type="match status" value="2"/>
</dbReference>
<keyword evidence="5 6" id="KW-0560">Oxidoreductase</keyword>
<name>A0A5N5SQA6_9CRUS</name>
<evidence type="ECO:0000313" key="10">
    <source>
        <dbReference type="EMBL" id="KAB7496167.1"/>
    </source>
</evidence>
<keyword evidence="11" id="KW-1185">Reference proteome</keyword>
<accession>A0A5N5SQA6</accession>
<dbReference type="GO" id="GO:0005737">
    <property type="term" value="C:cytoplasm"/>
    <property type="evidence" value="ECO:0007669"/>
    <property type="project" value="TreeGrafter"/>
</dbReference>
<protein>
    <submittedName>
        <fullName evidence="10">Glutaryl-CoA dehydrogenase, mitochondrial</fullName>
    </submittedName>
</protein>
<dbReference type="EMBL" id="SEYY01021673">
    <property type="protein sequence ID" value="KAB7496167.1"/>
    <property type="molecule type" value="Genomic_DNA"/>
</dbReference>
<keyword evidence="3 6" id="KW-0285">Flavoprotein</keyword>
<evidence type="ECO:0000259" key="8">
    <source>
        <dbReference type="Pfam" id="PF02770"/>
    </source>
</evidence>
<dbReference type="InterPro" id="IPR013786">
    <property type="entry name" value="AcylCoA_DH/ox_N"/>
</dbReference>
<dbReference type="InterPro" id="IPR050741">
    <property type="entry name" value="Acyl-CoA_dehydrogenase"/>
</dbReference>
<evidence type="ECO:0000256" key="5">
    <source>
        <dbReference type="ARBA" id="ARBA00023002"/>
    </source>
</evidence>
<dbReference type="PANTHER" id="PTHR48083">
    <property type="entry name" value="MEDIUM-CHAIN SPECIFIC ACYL-COA DEHYDROGENASE, MITOCHONDRIAL-RELATED"/>
    <property type="match status" value="1"/>
</dbReference>
<dbReference type="PANTHER" id="PTHR48083:SF6">
    <property type="entry name" value="ACYL-COA DEHYDROGENASE 6"/>
    <property type="match status" value="1"/>
</dbReference>
<dbReference type="InterPro" id="IPR006091">
    <property type="entry name" value="Acyl-CoA_Oxase/DH_mid-dom"/>
</dbReference>
<dbReference type="Pfam" id="PF02770">
    <property type="entry name" value="Acyl-CoA_dh_M"/>
    <property type="match status" value="2"/>
</dbReference>
<evidence type="ECO:0000259" key="9">
    <source>
        <dbReference type="Pfam" id="PF02771"/>
    </source>
</evidence>
<feature type="domain" description="Acyl-CoA dehydrogenase/oxidase N-terminal" evidence="9">
    <location>
        <begin position="46"/>
        <end position="159"/>
    </location>
</feature>
<dbReference type="SUPFAM" id="SSF56645">
    <property type="entry name" value="Acyl-CoA dehydrogenase NM domain-like"/>
    <property type="match status" value="2"/>
</dbReference>
<reference evidence="10 11" key="1">
    <citation type="journal article" date="2019" name="PLoS Biol.">
        <title>Sex chromosomes control vertical transmission of feminizing Wolbachia symbionts in an isopod.</title>
        <authorList>
            <person name="Becking T."/>
            <person name="Chebbi M.A."/>
            <person name="Giraud I."/>
            <person name="Moumen B."/>
            <person name="Laverre T."/>
            <person name="Caubet Y."/>
            <person name="Peccoud J."/>
            <person name="Gilbert C."/>
            <person name="Cordaux R."/>
        </authorList>
    </citation>
    <scope>NUCLEOTIDE SEQUENCE [LARGE SCALE GENOMIC DNA]</scope>
    <source>
        <strain evidence="10">ANa2</strain>
        <tissue evidence="10">Whole body excluding digestive tract and cuticle</tissue>
    </source>
</reference>
<evidence type="ECO:0000256" key="4">
    <source>
        <dbReference type="ARBA" id="ARBA00022827"/>
    </source>
</evidence>
<dbReference type="PROSITE" id="PS00073">
    <property type="entry name" value="ACYL_COA_DH_2"/>
    <property type="match status" value="1"/>
</dbReference>
<dbReference type="GO" id="GO:0033539">
    <property type="term" value="P:fatty acid beta-oxidation using acyl-CoA dehydrogenase"/>
    <property type="evidence" value="ECO:0007669"/>
    <property type="project" value="TreeGrafter"/>
</dbReference>
<dbReference type="GO" id="GO:0003995">
    <property type="term" value="F:acyl-CoA dehydrogenase activity"/>
    <property type="evidence" value="ECO:0007669"/>
    <property type="project" value="InterPro"/>
</dbReference>
<feature type="domain" description="Acyl-CoA oxidase/dehydrogenase middle" evidence="8">
    <location>
        <begin position="163"/>
        <end position="232"/>
    </location>
</feature>
<dbReference type="InterPro" id="IPR006089">
    <property type="entry name" value="Acyl-CoA_DH_CS"/>
</dbReference>
<gene>
    <name evidence="10" type="primary">GCDH_1</name>
    <name evidence="10" type="ORF">Anas_02375</name>
</gene>
<comment type="caution">
    <text evidence="10">The sequence shown here is derived from an EMBL/GenBank/DDBJ whole genome shotgun (WGS) entry which is preliminary data.</text>
</comment>